<protein>
    <submittedName>
        <fullName evidence="2">Uncharacterized protein</fullName>
    </submittedName>
</protein>
<organism evidence="2 3">
    <name type="scientific">Acetobacter malorum</name>
    <dbReference type="NCBI Taxonomy" id="178901"/>
    <lineage>
        <taxon>Bacteria</taxon>
        <taxon>Pseudomonadati</taxon>
        <taxon>Pseudomonadota</taxon>
        <taxon>Alphaproteobacteria</taxon>
        <taxon>Acetobacterales</taxon>
        <taxon>Acetobacteraceae</taxon>
        <taxon>Acetobacter</taxon>
    </lineage>
</organism>
<reference evidence="2 3" key="1">
    <citation type="submission" date="2016-03" db="EMBL/GenBank/DDBJ databases">
        <title>Draft genome sequence of Acetobacter malorum CECT 7742, a strain isolated from strawberry vinegar.</title>
        <authorList>
            <person name="Sainz F."/>
            <person name="Mas A."/>
            <person name="Torija M.J."/>
        </authorList>
    </citation>
    <scope>NUCLEOTIDE SEQUENCE [LARGE SCALE GENOMIC DNA]</scope>
    <source>
        <strain evidence="2 3">CECT 7742</strain>
    </source>
</reference>
<evidence type="ECO:0000256" key="1">
    <source>
        <dbReference type="SAM" id="MobiDB-lite"/>
    </source>
</evidence>
<proteinExistence type="predicted"/>
<feature type="region of interest" description="Disordered" evidence="1">
    <location>
        <begin position="85"/>
        <end position="108"/>
    </location>
</feature>
<feature type="compositionally biased region" description="Polar residues" evidence="1">
    <location>
        <begin position="95"/>
        <end position="105"/>
    </location>
</feature>
<accession>A0A177FWP2</accession>
<dbReference type="AlphaFoldDB" id="A0A177FWP2"/>
<sequence length="129" mass="14596">MIERKQWERGKIPRDFVGVPVGFGSLQCSLSDDLNFTFRLLNGICHPRETRDITRLSCDRGIDSSQCVVADLCIKKSRDDRNVVFTGENGRTGHIENSSRYTNPNPKSPRLYTGPSYGRKKIVSFIFGP</sequence>
<gene>
    <name evidence="2" type="ORF">Amal_04054</name>
</gene>
<dbReference type="EMBL" id="LVHD01000288">
    <property type="protein sequence ID" value="OAG71966.1"/>
    <property type="molecule type" value="Genomic_DNA"/>
</dbReference>
<dbReference type="Proteomes" id="UP000077349">
    <property type="component" value="Unassembled WGS sequence"/>
</dbReference>
<evidence type="ECO:0000313" key="3">
    <source>
        <dbReference type="Proteomes" id="UP000077349"/>
    </source>
</evidence>
<comment type="caution">
    <text evidence="2">The sequence shown here is derived from an EMBL/GenBank/DDBJ whole genome shotgun (WGS) entry which is preliminary data.</text>
</comment>
<evidence type="ECO:0000313" key="2">
    <source>
        <dbReference type="EMBL" id="OAG71966.1"/>
    </source>
</evidence>
<name>A0A177FWP2_9PROT</name>